<dbReference type="eggNOG" id="COG0782">
    <property type="taxonomic scope" value="Bacteria"/>
</dbReference>
<keyword evidence="3" id="KW-0251">Elongation factor</keyword>
<sequence length="187" mass="20293">MSKAFTRESDEEQDDLPARPLGEELPPGVKNYVTPEGAARLREEVDRLTRLDRPAVVATGEVKALRELDRRIAFLGRRVEALEVIDPAGQPEGQVLFGATVTVCDEEGDARRYRLVGVDEADPARGAVSWRSPIARALLGAQVGDVVTVRFPRGDEELTVTAVSYAEPPGVAPRVMPRVTPRAAGAR</sequence>
<dbReference type="InterPro" id="IPR036953">
    <property type="entry name" value="GreA/GreB_C_sf"/>
</dbReference>
<dbReference type="InterPro" id="IPR018151">
    <property type="entry name" value="TF_GreA/GreB_CS"/>
</dbReference>
<dbReference type="InterPro" id="IPR023459">
    <property type="entry name" value="Tscrpt_elong_fac_GreA/B_fam"/>
</dbReference>
<dbReference type="RefSeq" id="WP_044250073.1">
    <property type="nucleotide sequence ID" value="NZ_ASRX01000091.1"/>
</dbReference>
<dbReference type="GO" id="GO:0003677">
    <property type="term" value="F:DNA binding"/>
    <property type="evidence" value="ECO:0007669"/>
    <property type="project" value="InterPro"/>
</dbReference>
<dbReference type="GO" id="GO:0032784">
    <property type="term" value="P:regulation of DNA-templated transcription elongation"/>
    <property type="evidence" value="ECO:0007669"/>
    <property type="project" value="InterPro"/>
</dbReference>
<feature type="domain" description="Transcription elongation factor GreA/GreB C-terminal" evidence="2">
    <location>
        <begin position="90"/>
        <end position="165"/>
    </location>
</feature>
<protein>
    <submittedName>
        <fullName evidence="3">Transcription elongation factor GreB</fullName>
    </submittedName>
</protein>
<feature type="region of interest" description="Disordered" evidence="1">
    <location>
        <begin position="1"/>
        <end position="32"/>
    </location>
</feature>
<organism evidence="3 4">
    <name type="scientific">Chondromyces apiculatus DSM 436</name>
    <dbReference type="NCBI Taxonomy" id="1192034"/>
    <lineage>
        <taxon>Bacteria</taxon>
        <taxon>Pseudomonadati</taxon>
        <taxon>Myxococcota</taxon>
        <taxon>Polyangia</taxon>
        <taxon>Polyangiales</taxon>
        <taxon>Polyangiaceae</taxon>
        <taxon>Chondromyces</taxon>
    </lineage>
</organism>
<dbReference type="PANTHER" id="PTHR30437:SF6">
    <property type="entry name" value="TRANSCRIPTION ELONGATION FACTOR GREB"/>
    <property type="match status" value="1"/>
</dbReference>
<reference evidence="3 4" key="1">
    <citation type="submission" date="2013-05" db="EMBL/GenBank/DDBJ databases">
        <title>Genome assembly of Chondromyces apiculatus DSM 436.</title>
        <authorList>
            <person name="Sharma G."/>
            <person name="Khatri I."/>
            <person name="Kaur C."/>
            <person name="Mayilraj S."/>
            <person name="Subramanian S."/>
        </authorList>
    </citation>
    <scope>NUCLEOTIDE SEQUENCE [LARGE SCALE GENOMIC DNA]</scope>
    <source>
        <strain evidence="3 4">DSM 436</strain>
    </source>
</reference>
<evidence type="ECO:0000313" key="3">
    <source>
        <dbReference type="EMBL" id="EYF01042.1"/>
    </source>
</evidence>
<evidence type="ECO:0000313" key="4">
    <source>
        <dbReference type="Proteomes" id="UP000019678"/>
    </source>
</evidence>
<proteinExistence type="predicted"/>
<dbReference type="PANTHER" id="PTHR30437">
    <property type="entry name" value="TRANSCRIPTION ELONGATION FACTOR GREA"/>
    <property type="match status" value="1"/>
</dbReference>
<dbReference type="AlphaFoldDB" id="A0A017SWE1"/>
<evidence type="ECO:0000259" key="2">
    <source>
        <dbReference type="Pfam" id="PF01272"/>
    </source>
</evidence>
<evidence type="ECO:0000256" key="1">
    <source>
        <dbReference type="SAM" id="MobiDB-lite"/>
    </source>
</evidence>
<dbReference type="SUPFAM" id="SSF54534">
    <property type="entry name" value="FKBP-like"/>
    <property type="match status" value="1"/>
</dbReference>
<dbReference type="Proteomes" id="UP000019678">
    <property type="component" value="Unassembled WGS sequence"/>
</dbReference>
<dbReference type="GO" id="GO:0070063">
    <property type="term" value="F:RNA polymerase binding"/>
    <property type="evidence" value="ECO:0007669"/>
    <property type="project" value="InterPro"/>
</dbReference>
<dbReference type="OrthoDB" id="5507437at2"/>
<dbReference type="FunFam" id="3.10.50.30:FF:000001">
    <property type="entry name" value="Transcription elongation factor GreA"/>
    <property type="match status" value="1"/>
</dbReference>
<accession>A0A017SWE1</accession>
<keyword evidence="3" id="KW-0648">Protein biosynthesis</keyword>
<comment type="caution">
    <text evidence="3">The sequence shown here is derived from an EMBL/GenBank/DDBJ whole genome shotgun (WGS) entry which is preliminary data.</text>
</comment>
<dbReference type="InterPro" id="IPR001437">
    <property type="entry name" value="Tscrpt_elong_fac_GreA/B_C"/>
</dbReference>
<dbReference type="Pfam" id="PF01272">
    <property type="entry name" value="GreA_GreB"/>
    <property type="match status" value="1"/>
</dbReference>
<dbReference type="PROSITE" id="PS00830">
    <property type="entry name" value="GREAB_2"/>
    <property type="match status" value="1"/>
</dbReference>
<dbReference type="STRING" id="1192034.CAP_8755"/>
<dbReference type="GO" id="GO:0003746">
    <property type="term" value="F:translation elongation factor activity"/>
    <property type="evidence" value="ECO:0007669"/>
    <property type="project" value="UniProtKB-KW"/>
</dbReference>
<gene>
    <name evidence="3" type="ORF">CAP_8755</name>
</gene>
<dbReference type="InterPro" id="IPR036805">
    <property type="entry name" value="Tscrpt_elong_fac_GreA/B_N_sf"/>
</dbReference>
<dbReference type="EMBL" id="ASRX01000091">
    <property type="protein sequence ID" value="EYF01042.1"/>
    <property type="molecule type" value="Genomic_DNA"/>
</dbReference>
<name>A0A017SWE1_9BACT</name>
<dbReference type="SUPFAM" id="SSF46557">
    <property type="entry name" value="GreA transcript cleavage protein, N-terminal domain"/>
    <property type="match status" value="1"/>
</dbReference>
<dbReference type="Gene3D" id="3.10.50.30">
    <property type="entry name" value="Transcription elongation factor, GreA/GreB, C-terminal domain"/>
    <property type="match status" value="1"/>
</dbReference>
<keyword evidence="4" id="KW-1185">Reference proteome</keyword>
<dbReference type="GO" id="GO:0006354">
    <property type="term" value="P:DNA-templated transcription elongation"/>
    <property type="evidence" value="ECO:0007669"/>
    <property type="project" value="TreeGrafter"/>
</dbReference>